<evidence type="ECO:0000256" key="5">
    <source>
        <dbReference type="ARBA" id="ARBA00022676"/>
    </source>
</evidence>
<dbReference type="InterPro" id="IPR017853">
    <property type="entry name" value="GH"/>
</dbReference>
<dbReference type="GO" id="GO:0004134">
    <property type="term" value="F:4-alpha-glucanotransferase activity"/>
    <property type="evidence" value="ECO:0007669"/>
    <property type="project" value="UniProtKB-EC"/>
</dbReference>
<name>F9Q7S4_9PAST</name>
<dbReference type="GO" id="GO:0005975">
    <property type="term" value="P:carbohydrate metabolic process"/>
    <property type="evidence" value="ECO:0007669"/>
    <property type="project" value="InterPro"/>
</dbReference>
<keyword evidence="7" id="KW-0119">Carbohydrate metabolism</keyword>
<evidence type="ECO:0000313" key="11">
    <source>
        <dbReference type="Proteomes" id="UP000006235"/>
    </source>
</evidence>
<dbReference type="STRING" id="1035188.HMPREF9952_1675"/>
<evidence type="ECO:0000256" key="9">
    <source>
        <dbReference type="ARBA" id="ARBA00031501"/>
    </source>
</evidence>
<evidence type="ECO:0000256" key="4">
    <source>
        <dbReference type="ARBA" id="ARBA00020295"/>
    </source>
</evidence>
<evidence type="ECO:0000256" key="1">
    <source>
        <dbReference type="ARBA" id="ARBA00000439"/>
    </source>
</evidence>
<dbReference type="SUPFAM" id="SSF51445">
    <property type="entry name" value="(Trans)glycosidases"/>
    <property type="match status" value="1"/>
</dbReference>
<reference evidence="10 11" key="1">
    <citation type="submission" date="2011-07" db="EMBL/GenBank/DDBJ databases">
        <authorList>
            <person name="Harkins D.M."/>
            <person name="Madupu R."/>
            <person name="Durkin A.S."/>
            <person name="Torralba M."/>
            <person name="Methe B."/>
            <person name="Sutton G.G."/>
            <person name="Nelson K.E."/>
        </authorList>
    </citation>
    <scope>NUCLEOTIDE SEQUENCE [LARGE SCALE GENOMIC DNA]</scope>
    <source>
        <strain evidence="10 11">HK 85</strain>
    </source>
</reference>
<dbReference type="EC" id="2.4.1.25" evidence="3"/>
<sequence length="88" mass="10716">MWLDDFAEFMAIKEHFGNQALQKWDDKKVVARDPSALEKYRSMLAEQIHYFKVTQYFFFKQWTELKITQIKKAFRSSVICRFTWLQIA</sequence>
<dbReference type="EMBL" id="AFUV01000007">
    <property type="protein sequence ID" value="EGV06356.1"/>
    <property type="molecule type" value="Genomic_DNA"/>
</dbReference>
<dbReference type="Proteomes" id="UP000006235">
    <property type="component" value="Unassembled WGS sequence"/>
</dbReference>
<dbReference type="AlphaFoldDB" id="F9Q7S4"/>
<evidence type="ECO:0000313" key="10">
    <source>
        <dbReference type="EMBL" id="EGV06356.1"/>
    </source>
</evidence>
<dbReference type="Pfam" id="PF02446">
    <property type="entry name" value="Glyco_hydro_77"/>
    <property type="match status" value="1"/>
</dbReference>
<evidence type="ECO:0000256" key="2">
    <source>
        <dbReference type="ARBA" id="ARBA00005684"/>
    </source>
</evidence>
<evidence type="ECO:0000256" key="6">
    <source>
        <dbReference type="ARBA" id="ARBA00022679"/>
    </source>
</evidence>
<gene>
    <name evidence="10" type="ORF">HMPREF9952_1675</name>
</gene>
<comment type="caution">
    <text evidence="10">The sequence shown here is derived from an EMBL/GenBank/DDBJ whole genome shotgun (WGS) entry which is preliminary data.</text>
</comment>
<keyword evidence="5" id="KW-0328">Glycosyltransferase</keyword>
<keyword evidence="6 10" id="KW-0808">Transferase</keyword>
<dbReference type="InterPro" id="IPR003385">
    <property type="entry name" value="Glyco_hydro_77"/>
</dbReference>
<organism evidence="10 11">
    <name type="scientific">Haemophilus pittmaniae HK 85</name>
    <dbReference type="NCBI Taxonomy" id="1035188"/>
    <lineage>
        <taxon>Bacteria</taxon>
        <taxon>Pseudomonadati</taxon>
        <taxon>Pseudomonadota</taxon>
        <taxon>Gammaproteobacteria</taxon>
        <taxon>Pasteurellales</taxon>
        <taxon>Pasteurellaceae</taxon>
        <taxon>Haemophilus</taxon>
    </lineage>
</organism>
<protein>
    <recommendedName>
        <fullName evidence="4">4-alpha-glucanotransferase</fullName>
        <ecNumber evidence="3">2.4.1.25</ecNumber>
    </recommendedName>
    <alternativeName>
        <fullName evidence="8">Amylomaltase</fullName>
    </alternativeName>
    <alternativeName>
        <fullName evidence="9">Disproportionating enzyme</fullName>
    </alternativeName>
</protein>
<accession>F9Q7S4</accession>
<proteinExistence type="inferred from homology"/>
<evidence type="ECO:0000256" key="7">
    <source>
        <dbReference type="ARBA" id="ARBA00023277"/>
    </source>
</evidence>
<dbReference type="Gene3D" id="3.20.20.80">
    <property type="entry name" value="Glycosidases"/>
    <property type="match status" value="1"/>
</dbReference>
<evidence type="ECO:0000256" key="3">
    <source>
        <dbReference type="ARBA" id="ARBA00012560"/>
    </source>
</evidence>
<comment type="catalytic activity">
    <reaction evidence="1">
        <text>Transfers a segment of a (1-&gt;4)-alpha-D-glucan to a new position in an acceptor, which may be glucose or a (1-&gt;4)-alpha-D-glucan.</text>
        <dbReference type="EC" id="2.4.1.25"/>
    </reaction>
</comment>
<comment type="similarity">
    <text evidence="2">Belongs to the disproportionating enzyme family.</text>
</comment>
<evidence type="ECO:0000256" key="8">
    <source>
        <dbReference type="ARBA" id="ARBA00031423"/>
    </source>
</evidence>